<dbReference type="PATRIC" id="fig|1123269.5.peg.4730"/>
<evidence type="ECO:0000313" key="3">
    <source>
        <dbReference type="Proteomes" id="UP000018851"/>
    </source>
</evidence>
<organism evidence="2 3">
    <name type="scientific">Sphingomonas sanxanigenens DSM 19645 = NX02</name>
    <dbReference type="NCBI Taxonomy" id="1123269"/>
    <lineage>
        <taxon>Bacteria</taxon>
        <taxon>Pseudomonadati</taxon>
        <taxon>Pseudomonadota</taxon>
        <taxon>Alphaproteobacteria</taxon>
        <taxon>Sphingomonadales</taxon>
        <taxon>Sphingomonadaceae</taxon>
        <taxon>Sphingomonas</taxon>
    </lineage>
</organism>
<dbReference type="EMBL" id="CP006644">
    <property type="protein sequence ID" value="AHE56438.1"/>
    <property type="molecule type" value="Genomic_DNA"/>
</dbReference>
<protein>
    <submittedName>
        <fullName evidence="2">Uncharacterized protein</fullName>
    </submittedName>
</protein>
<dbReference type="HOGENOM" id="CLU_3348769_0_0_5"/>
<dbReference type="KEGG" id="ssan:NX02_24150"/>
<dbReference type="AlphaFoldDB" id="W0AJG7"/>
<sequence length="37" mass="3966">MHRNGDRFMIGPDFPAHSSQTRGAADGSAPQHAAFAR</sequence>
<dbReference type="Proteomes" id="UP000018851">
    <property type="component" value="Chromosome"/>
</dbReference>
<name>W0AJG7_9SPHN</name>
<dbReference type="STRING" id="1123269.NX02_24150"/>
<evidence type="ECO:0000313" key="2">
    <source>
        <dbReference type="EMBL" id="AHE56438.1"/>
    </source>
</evidence>
<evidence type="ECO:0000256" key="1">
    <source>
        <dbReference type="SAM" id="MobiDB-lite"/>
    </source>
</evidence>
<reference evidence="2 3" key="1">
    <citation type="submission" date="2013-07" db="EMBL/GenBank/DDBJ databases">
        <title>Completed genome of Sphingomonas sanxanigenens NX02.</title>
        <authorList>
            <person name="Ma T."/>
            <person name="Huang H."/>
            <person name="Wu M."/>
            <person name="Li X."/>
            <person name="Li G."/>
        </authorList>
    </citation>
    <scope>NUCLEOTIDE SEQUENCE [LARGE SCALE GENOMIC DNA]</scope>
    <source>
        <strain evidence="2 3">NX02</strain>
    </source>
</reference>
<gene>
    <name evidence="2" type="ORF">NX02_24150</name>
</gene>
<proteinExistence type="predicted"/>
<feature type="region of interest" description="Disordered" evidence="1">
    <location>
        <begin position="1"/>
        <end position="37"/>
    </location>
</feature>
<accession>W0AJG7</accession>
<keyword evidence="3" id="KW-1185">Reference proteome</keyword>